<dbReference type="Pfam" id="PF14226">
    <property type="entry name" value="DIOX_N"/>
    <property type="match status" value="1"/>
</dbReference>
<sequence>MGSLNESNQANLKSISLAGLLAGKADAVNDLVSACRENGFFYLDFRHKSTCSILEVVDDLAAVGNSVFKLPLEEKEQYSTEKHLPSRLLGYKRVGCSIGPFAEKKDGYESFSIHNNGVFGQDALIVPQAIEENMQLVEMFLSEAHGYTDCILSTLSKALGLPHDLKDCHRKDKPSAANMAMLKYLTYGSSDEKIGNPAHTDMGTLTIVFSQVGGLQVMLPGRDEWSFVEPRRGHAVVNVGDSLRFLSSSALQSSLHRVVPPPNATGQDKFSVIYFLRPEFDARFTAYGREMSSLDWHNQKYALFREASLDPKHHGAMLTGRKGYIGLAGQ</sequence>
<reference evidence="4" key="2">
    <citation type="submission" date="2020-04" db="EMBL/GenBank/DDBJ databases">
        <authorList>
            <person name="Santos R.A.C."/>
            <person name="Steenwyk J.L."/>
            <person name="Rivero-Menendez O."/>
            <person name="Mead M.E."/>
            <person name="Silva L.P."/>
            <person name="Bastos R.W."/>
            <person name="Alastruey-Izquierdo A."/>
            <person name="Goldman G.H."/>
            <person name="Rokas A."/>
        </authorList>
    </citation>
    <scope>NUCLEOTIDE SEQUENCE</scope>
    <source>
        <strain evidence="4">CNM-CM6805</strain>
    </source>
</reference>
<dbReference type="PROSITE" id="PS51471">
    <property type="entry name" value="FE2OG_OXY"/>
    <property type="match status" value="1"/>
</dbReference>
<evidence type="ECO:0000313" key="5">
    <source>
        <dbReference type="Proteomes" id="UP000653565"/>
    </source>
</evidence>
<keyword evidence="5" id="KW-1185">Reference proteome</keyword>
<evidence type="ECO:0000256" key="1">
    <source>
        <dbReference type="ARBA" id="ARBA00008056"/>
    </source>
</evidence>
<dbReference type="Gene3D" id="2.60.120.330">
    <property type="entry name" value="B-lactam Antibiotic, Isopenicillin N Synthase, Chain"/>
    <property type="match status" value="1"/>
</dbReference>
<comment type="caution">
    <text evidence="4">The sequence shown here is derived from an EMBL/GenBank/DDBJ whole genome shotgun (WGS) entry which is preliminary data.</text>
</comment>
<keyword evidence="2" id="KW-0560">Oxidoreductase</keyword>
<dbReference type="AlphaFoldDB" id="A0A8H4M3Z2"/>
<keyword evidence="2" id="KW-0408">Iron</keyword>
<dbReference type="InterPro" id="IPR026992">
    <property type="entry name" value="DIOX_N"/>
</dbReference>
<dbReference type="GO" id="GO:0016491">
    <property type="term" value="F:oxidoreductase activity"/>
    <property type="evidence" value="ECO:0007669"/>
    <property type="project" value="UniProtKB-KW"/>
</dbReference>
<dbReference type="EMBL" id="JAAAPX010000181">
    <property type="protein sequence ID" value="KAF4227424.1"/>
    <property type="molecule type" value="Genomic_DNA"/>
</dbReference>
<organism evidence="4 5">
    <name type="scientific">Aspergillus fumigatiaffinis</name>
    <dbReference type="NCBI Taxonomy" id="340414"/>
    <lineage>
        <taxon>Eukaryota</taxon>
        <taxon>Fungi</taxon>
        <taxon>Dikarya</taxon>
        <taxon>Ascomycota</taxon>
        <taxon>Pezizomycotina</taxon>
        <taxon>Eurotiomycetes</taxon>
        <taxon>Eurotiomycetidae</taxon>
        <taxon>Eurotiales</taxon>
        <taxon>Aspergillaceae</taxon>
        <taxon>Aspergillus</taxon>
        <taxon>Aspergillus subgen. Fumigati</taxon>
    </lineage>
</organism>
<proteinExistence type="inferred from homology"/>
<accession>A0A8H4M3Z2</accession>
<dbReference type="Proteomes" id="UP000653565">
    <property type="component" value="Unassembled WGS sequence"/>
</dbReference>
<evidence type="ECO:0000256" key="2">
    <source>
        <dbReference type="RuleBase" id="RU003682"/>
    </source>
</evidence>
<reference evidence="4" key="1">
    <citation type="journal article" date="2020" name="bioRxiv">
        <title>Genomic and phenotypic heterogeneity of clinical isolates of the human pathogens Aspergillus fumigatus, Aspergillus lentulus and Aspergillus fumigatiaffinis.</title>
        <authorList>
            <person name="dos Santos R.A.C."/>
            <person name="Steenwyk J.L."/>
            <person name="Rivero-Menendez O."/>
            <person name="Mead M.E."/>
            <person name="Silva L.P."/>
            <person name="Bastos R.W."/>
            <person name="Alastruey-Izquierdo A."/>
            <person name="Goldman G.H."/>
            <person name="Rokas A."/>
        </authorList>
    </citation>
    <scope>NUCLEOTIDE SEQUENCE</scope>
    <source>
        <strain evidence="4">CNM-CM6805</strain>
    </source>
</reference>
<evidence type="ECO:0000259" key="3">
    <source>
        <dbReference type="PROSITE" id="PS51471"/>
    </source>
</evidence>
<comment type="similarity">
    <text evidence="1 2">Belongs to the iron/ascorbate-dependent oxidoreductase family.</text>
</comment>
<dbReference type="SUPFAM" id="SSF51197">
    <property type="entry name" value="Clavaminate synthase-like"/>
    <property type="match status" value="1"/>
</dbReference>
<dbReference type="InterPro" id="IPR027443">
    <property type="entry name" value="IPNS-like_sf"/>
</dbReference>
<dbReference type="InterPro" id="IPR050231">
    <property type="entry name" value="Iron_ascorbate_oxido_reductase"/>
</dbReference>
<dbReference type="Pfam" id="PF03171">
    <property type="entry name" value="2OG-FeII_Oxy"/>
    <property type="match status" value="1"/>
</dbReference>
<evidence type="ECO:0000313" key="4">
    <source>
        <dbReference type="EMBL" id="KAF4227424.1"/>
    </source>
</evidence>
<gene>
    <name evidence="4" type="ORF">CNMCM6805_003036</name>
</gene>
<feature type="domain" description="Fe2OG dioxygenase" evidence="3">
    <location>
        <begin position="173"/>
        <end position="278"/>
    </location>
</feature>
<name>A0A8H4M3Z2_9EURO</name>
<dbReference type="GO" id="GO:0044283">
    <property type="term" value="P:small molecule biosynthetic process"/>
    <property type="evidence" value="ECO:0007669"/>
    <property type="project" value="UniProtKB-ARBA"/>
</dbReference>
<dbReference type="PANTHER" id="PTHR47990">
    <property type="entry name" value="2-OXOGLUTARATE (2OG) AND FE(II)-DEPENDENT OXYGENASE SUPERFAMILY PROTEIN-RELATED"/>
    <property type="match status" value="1"/>
</dbReference>
<dbReference type="GO" id="GO:0046872">
    <property type="term" value="F:metal ion binding"/>
    <property type="evidence" value="ECO:0007669"/>
    <property type="project" value="UniProtKB-KW"/>
</dbReference>
<dbReference type="InterPro" id="IPR005123">
    <property type="entry name" value="Oxoglu/Fe-dep_dioxygenase_dom"/>
</dbReference>
<dbReference type="InterPro" id="IPR044861">
    <property type="entry name" value="IPNS-like_FE2OG_OXY"/>
</dbReference>
<keyword evidence="2" id="KW-0479">Metal-binding</keyword>
<protein>
    <recommendedName>
        <fullName evidence="3">Fe2OG dioxygenase domain-containing protein</fullName>
    </recommendedName>
</protein>